<evidence type="ECO:0000313" key="1">
    <source>
        <dbReference type="Proteomes" id="UP000504618"/>
    </source>
</evidence>
<name>A0A6J1R7Y6_9HYME</name>
<dbReference type="AlphaFoldDB" id="A0A6J1R7Y6"/>
<dbReference type="GeneID" id="112466463"/>
<gene>
    <name evidence="2" type="primary">LOC112466463</name>
</gene>
<accession>A0A6J1R7Y6</accession>
<evidence type="ECO:0000313" key="2">
    <source>
        <dbReference type="RefSeq" id="XP_024890323.1"/>
    </source>
</evidence>
<organism evidence="1 2">
    <name type="scientific">Temnothorax curvispinosus</name>
    <dbReference type="NCBI Taxonomy" id="300111"/>
    <lineage>
        <taxon>Eukaryota</taxon>
        <taxon>Metazoa</taxon>
        <taxon>Ecdysozoa</taxon>
        <taxon>Arthropoda</taxon>
        <taxon>Hexapoda</taxon>
        <taxon>Insecta</taxon>
        <taxon>Pterygota</taxon>
        <taxon>Neoptera</taxon>
        <taxon>Endopterygota</taxon>
        <taxon>Hymenoptera</taxon>
        <taxon>Apocrita</taxon>
        <taxon>Aculeata</taxon>
        <taxon>Formicoidea</taxon>
        <taxon>Formicidae</taxon>
        <taxon>Myrmicinae</taxon>
        <taxon>Temnothorax</taxon>
    </lineage>
</organism>
<reference evidence="2" key="1">
    <citation type="submission" date="2025-08" db="UniProtKB">
        <authorList>
            <consortium name="RefSeq"/>
        </authorList>
    </citation>
    <scope>IDENTIFICATION</scope>
    <source>
        <tissue evidence="2">Whole body</tissue>
    </source>
</reference>
<keyword evidence="1" id="KW-1185">Reference proteome</keyword>
<dbReference type="RefSeq" id="XP_024890323.1">
    <property type="nucleotide sequence ID" value="XM_025034555.1"/>
</dbReference>
<protein>
    <submittedName>
        <fullName evidence="2">Golgin subfamily A member 6-like protein 22</fullName>
    </submittedName>
</protein>
<dbReference type="OrthoDB" id="7694702at2759"/>
<sequence>MREVWGIGKRMWKKDWRRRIWLYDTLIWTVIRYGAEVWGWKERVEVESIHERYIRWIFGLNWRTPGYMVRDEVEREKMRGRASKRAWKFEKKLEEGNGEEIARKCLEEMKERWKRGKIIGKWEQERKSYLEELGVRVKEEEELEVENLESREKAKQKQERMEKIVESKYNKWYKFIRKDEIPGYLEKNWEEERWSRVARFRLGNEIREGLHWEKENRRCRICEREEEIWEHIWEECTRWKKWDGEKWQDVVENLLGEGGEGEEWLKAIEERRQEGGRRREVMDKRAV</sequence>
<proteinExistence type="predicted"/>
<dbReference type="Proteomes" id="UP000504618">
    <property type="component" value="Unplaced"/>
</dbReference>